<comment type="caution">
    <text evidence="3">The sequence shown here is derived from an EMBL/GenBank/DDBJ whole genome shotgun (WGS) entry which is preliminary data.</text>
</comment>
<dbReference type="EMBL" id="MFJR01000007">
    <property type="protein sequence ID" value="OGG27111.1"/>
    <property type="molecule type" value="Genomic_DNA"/>
</dbReference>
<dbReference type="InterPro" id="IPR055140">
    <property type="entry name" value="Thiolase_C_2"/>
</dbReference>
<dbReference type="CDD" id="cd00829">
    <property type="entry name" value="SCP-x_thiolase"/>
    <property type="match status" value="1"/>
</dbReference>
<dbReference type="SUPFAM" id="SSF53901">
    <property type="entry name" value="Thiolase-like"/>
    <property type="match status" value="2"/>
</dbReference>
<gene>
    <name evidence="3" type="ORF">A2960_00855</name>
</gene>
<dbReference type="InterPro" id="IPR016039">
    <property type="entry name" value="Thiolase-like"/>
</dbReference>
<dbReference type="Proteomes" id="UP000176609">
    <property type="component" value="Unassembled WGS sequence"/>
</dbReference>
<dbReference type="InterPro" id="IPR020616">
    <property type="entry name" value="Thiolase_N"/>
</dbReference>
<proteinExistence type="predicted"/>
<evidence type="ECO:0000313" key="4">
    <source>
        <dbReference type="Proteomes" id="UP000176609"/>
    </source>
</evidence>
<dbReference type="PIRSF" id="PIRSF000429">
    <property type="entry name" value="Ac-CoA_Ac_transf"/>
    <property type="match status" value="1"/>
</dbReference>
<evidence type="ECO:0000259" key="2">
    <source>
        <dbReference type="Pfam" id="PF22691"/>
    </source>
</evidence>
<dbReference type="Pfam" id="PF22691">
    <property type="entry name" value="Thiolase_C_1"/>
    <property type="match status" value="1"/>
</dbReference>
<organism evidence="3 4">
    <name type="scientific">Candidatus Gottesmanbacteria bacterium RIFCSPLOWO2_01_FULL_39_12b</name>
    <dbReference type="NCBI Taxonomy" id="1798388"/>
    <lineage>
        <taxon>Bacteria</taxon>
        <taxon>Candidatus Gottesmaniibacteriota</taxon>
    </lineage>
</organism>
<dbReference type="GO" id="GO:0016747">
    <property type="term" value="F:acyltransferase activity, transferring groups other than amino-acyl groups"/>
    <property type="evidence" value="ECO:0007669"/>
    <property type="project" value="InterPro"/>
</dbReference>
<feature type="domain" description="Thiolase N-terminal" evidence="1">
    <location>
        <begin position="6"/>
        <end position="190"/>
    </location>
</feature>
<dbReference type="Gene3D" id="3.40.47.10">
    <property type="match status" value="1"/>
</dbReference>
<protein>
    <submittedName>
        <fullName evidence="3">Acetyl-CoA acetyltransferase</fullName>
    </submittedName>
</protein>
<dbReference type="PANTHER" id="PTHR42870">
    <property type="entry name" value="ACETYL-COA C-ACETYLTRANSFERASE"/>
    <property type="match status" value="1"/>
</dbReference>
<dbReference type="InterPro" id="IPR002155">
    <property type="entry name" value="Thiolase"/>
</dbReference>
<keyword evidence="3" id="KW-0808">Transferase</keyword>
<sequence>MNQKPVYILGGYQTDFARNWSKENKHIVAMIREVLEGGIMETLLPIEDINAAFVANFAGELYVNQGLLGAFLVEADSRLTGIPSTRVEAACASGSVAILNAIAFIQAGIYDVVWVVGVEQMKTVGGQEGSKYLGRAAWYEKEAKDIDFPFPKLFGRLVDVYDKRYGIETKYLAAIAEKNYANAKRNPNAQTRNWYMSFDHANTIGEYNRILSGKLRLTDCSHVTDGAVSLFLASSDYTKKHAKKHNKKLESIPRILGWGQTTAPVEFDKKIRESEKDNYVLLYTRKAILHAFKKSGVKNCWDLDLVETHDCFTSAEYMAIDHFGLTAPGESWKAIENGVVNFNGKLPFNPSGGLIGVGHPVGATGVRQILDAFKQVNNTAKDYQIENARKVATLNIGGSATTNVCMIIGK</sequence>
<reference evidence="3 4" key="1">
    <citation type="journal article" date="2016" name="Nat. Commun.">
        <title>Thousands of microbial genomes shed light on interconnected biogeochemical processes in an aquifer system.</title>
        <authorList>
            <person name="Anantharaman K."/>
            <person name="Brown C.T."/>
            <person name="Hug L.A."/>
            <person name="Sharon I."/>
            <person name="Castelle C.J."/>
            <person name="Probst A.J."/>
            <person name="Thomas B.C."/>
            <person name="Singh A."/>
            <person name="Wilkins M.J."/>
            <person name="Karaoz U."/>
            <person name="Brodie E.L."/>
            <person name="Williams K.H."/>
            <person name="Hubbard S.S."/>
            <person name="Banfield J.F."/>
        </authorList>
    </citation>
    <scope>NUCLEOTIDE SEQUENCE [LARGE SCALE GENOMIC DNA]</scope>
</reference>
<dbReference type="Pfam" id="PF00108">
    <property type="entry name" value="Thiolase_N"/>
    <property type="match status" value="1"/>
</dbReference>
<dbReference type="PANTHER" id="PTHR42870:SF1">
    <property type="entry name" value="NON-SPECIFIC LIPID-TRANSFER PROTEIN-LIKE 2"/>
    <property type="match status" value="1"/>
</dbReference>
<evidence type="ECO:0000313" key="3">
    <source>
        <dbReference type="EMBL" id="OGG27111.1"/>
    </source>
</evidence>
<feature type="domain" description="Thiolase C-terminal" evidence="2">
    <location>
        <begin position="275"/>
        <end position="409"/>
    </location>
</feature>
<dbReference type="NCBIfam" id="NF004936">
    <property type="entry name" value="PRK06289.1"/>
    <property type="match status" value="1"/>
</dbReference>
<accession>A0A1F6AQZ8</accession>
<dbReference type="AlphaFoldDB" id="A0A1F6AQZ8"/>
<name>A0A1F6AQZ8_9BACT</name>
<evidence type="ECO:0000259" key="1">
    <source>
        <dbReference type="Pfam" id="PF00108"/>
    </source>
</evidence>